<reference evidence="1" key="1">
    <citation type="submission" date="2023-10" db="EMBL/GenBank/DDBJ databases">
        <title>Genome assemblies of two species of porcelain crab, Petrolisthes cinctipes and Petrolisthes manimaculis (Anomura: Porcellanidae).</title>
        <authorList>
            <person name="Angst P."/>
        </authorList>
    </citation>
    <scope>NUCLEOTIDE SEQUENCE</scope>
    <source>
        <strain evidence="1">PB745_01</strain>
        <tissue evidence="1">Gill</tissue>
    </source>
</reference>
<dbReference type="AlphaFoldDB" id="A0AAE1GLM7"/>
<proteinExistence type="predicted"/>
<keyword evidence="2" id="KW-1185">Reference proteome</keyword>
<name>A0AAE1GLM7_PETCI</name>
<gene>
    <name evidence="1" type="ORF">Pcinc_002140</name>
</gene>
<protein>
    <submittedName>
        <fullName evidence="1">Uncharacterized protein</fullName>
    </submittedName>
</protein>
<sequence>MVPLLANLSHWSGPTAGVPGQGSVGCVLTSYEVMITGSRHLTQTRSAGCCWCLSCVELKQRGCTWHSCALERERKCAIRRPRPLGAQSGGSE</sequence>
<organism evidence="1 2">
    <name type="scientific">Petrolisthes cinctipes</name>
    <name type="common">Flat porcelain crab</name>
    <dbReference type="NCBI Taxonomy" id="88211"/>
    <lineage>
        <taxon>Eukaryota</taxon>
        <taxon>Metazoa</taxon>
        <taxon>Ecdysozoa</taxon>
        <taxon>Arthropoda</taxon>
        <taxon>Crustacea</taxon>
        <taxon>Multicrustacea</taxon>
        <taxon>Malacostraca</taxon>
        <taxon>Eumalacostraca</taxon>
        <taxon>Eucarida</taxon>
        <taxon>Decapoda</taxon>
        <taxon>Pleocyemata</taxon>
        <taxon>Anomura</taxon>
        <taxon>Galatheoidea</taxon>
        <taxon>Porcellanidae</taxon>
        <taxon>Petrolisthes</taxon>
    </lineage>
</organism>
<dbReference type="EMBL" id="JAWQEG010000143">
    <property type="protein sequence ID" value="KAK3894122.1"/>
    <property type="molecule type" value="Genomic_DNA"/>
</dbReference>
<dbReference type="Proteomes" id="UP001286313">
    <property type="component" value="Unassembled WGS sequence"/>
</dbReference>
<evidence type="ECO:0000313" key="2">
    <source>
        <dbReference type="Proteomes" id="UP001286313"/>
    </source>
</evidence>
<accession>A0AAE1GLM7</accession>
<comment type="caution">
    <text evidence="1">The sequence shown here is derived from an EMBL/GenBank/DDBJ whole genome shotgun (WGS) entry which is preliminary data.</text>
</comment>
<evidence type="ECO:0000313" key="1">
    <source>
        <dbReference type="EMBL" id="KAK3894122.1"/>
    </source>
</evidence>